<feature type="region of interest" description="Disordered" evidence="3">
    <location>
        <begin position="334"/>
        <end position="365"/>
    </location>
</feature>
<gene>
    <name evidence="4" type="ORF">CRM22_001285</name>
</gene>
<feature type="repeat" description="ANK" evidence="2">
    <location>
        <begin position="107"/>
        <end position="139"/>
    </location>
</feature>
<feature type="compositionally biased region" description="Polar residues" evidence="3">
    <location>
        <begin position="415"/>
        <end position="427"/>
    </location>
</feature>
<dbReference type="PROSITE" id="PS50088">
    <property type="entry name" value="ANK_REPEAT"/>
    <property type="match status" value="4"/>
</dbReference>
<keyword evidence="5" id="KW-1185">Reference proteome</keyword>
<protein>
    <submittedName>
        <fullName evidence="4">Uncharacterized protein</fullName>
    </submittedName>
</protein>
<feature type="repeat" description="ANK" evidence="2">
    <location>
        <begin position="140"/>
        <end position="172"/>
    </location>
</feature>
<keyword evidence="2" id="KW-0040">ANK repeat</keyword>
<dbReference type="PROSITE" id="PS50297">
    <property type="entry name" value="ANK_REP_REGION"/>
    <property type="match status" value="4"/>
</dbReference>
<dbReference type="InterPro" id="IPR051226">
    <property type="entry name" value="PP1_Regulatory_Subunit"/>
</dbReference>
<accession>A0A4S2MBE4</accession>
<dbReference type="Pfam" id="PF12796">
    <property type="entry name" value="Ank_2"/>
    <property type="match status" value="2"/>
</dbReference>
<dbReference type="EMBL" id="SJOL01002380">
    <property type="protein sequence ID" value="TGZ73836.1"/>
    <property type="molecule type" value="Genomic_DNA"/>
</dbReference>
<evidence type="ECO:0000256" key="1">
    <source>
        <dbReference type="ARBA" id="ARBA00022737"/>
    </source>
</evidence>
<dbReference type="GO" id="GO:0004857">
    <property type="term" value="F:enzyme inhibitor activity"/>
    <property type="evidence" value="ECO:0007669"/>
    <property type="project" value="TreeGrafter"/>
</dbReference>
<proteinExistence type="predicted"/>
<dbReference type="AlphaFoldDB" id="A0A4S2MBE4"/>
<evidence type="ECO:0000313" key="4">
    <source>
        <dbReference type="EMBL" id="TGZ73836.1"/>
    </source>
</evidence>
<reference evidence="4 5" key="1">
    <citation type="journal article" date="2019" name="BMC Genomics">
        <title>New insights from Opisthorchis felineus genome: update on genomics of the epidemiologically important liver flukes.</title>
        <authorList>
            <person name="Ershov N.I."/>
            <person name="Mordvinov V.A."/>
            <person name="Prokhortchouk E.B."/>
            <person name="Pakharukova M.Y."/>
            <person name="Gunbin K.V."/>
            <person name="Ustyantsev K."/>
            <person name="Genaev M.A."/>
            <person name="Blinov A.G."/>
            <person name="Mazur A."/>
            <person name="Boulygina E."/>
            <person name="Tsygankova S."/>
            <person name="Khrameeva E."/>
            <person name="Chekanov N."/>
            <person name="Fan G."/>
            <person name="Xiao A."/>
            <person name="Zhang H."/>
            <person name="Xu X."/>
            <person name="Yang H."/>
            <person name="Solovyev V."/>
            <person name="Lee S.M."/>
            <person name="Liu X."/>
            <person name="Afonnikov D.A."/>
            <person name="Skryabin K.G."/>
        </authorList>
    </citation>
    <scope>NUCLEOTIDE SEQUENCE [LARGE SCALE GENOMIC DNA]</scope>
    <source>
        <strain evidence="4">AK-0245</strain>
        <tissue evidence="4">Whole organism</tissue>
    </source>
</reference>
<dbReference type="GO" id="GO:0019208">
    <property type="term" value="F:phosphatase regulator activity"/>
    <property type="evidence" value="ECO:0007669"/>
    <property type="project" value="TreeGrafter"/>
</dbReference>
<dbReference type="PANTHER" id="PTHR24179">
    <property type="entry name" value="PROTEIN PHOSPHATASE 1 REGULATORY SUBUNIT 12"/>
    <property type="match status" value="1"/>
</dbReference>
<feature type="repeat" description="ANK" evidence="2">
    <location>
        <begin position="235"/>
        <end position="267"/>
    </location>
</feature>
<dbReference type="SUPFAM" id="SSF48403">
    <property type="entry name" value="Ankyrin repeat"/>
    <property type="match status" value="1"/>
</dbReference>
<evidence type="ECO:0000256" key="2">
    <source>
        <dbReference type="PROSITE-ProRule" id="PRU00023"/>
    </source>
</evidence>
<dbReference type="OrthoDB" id="19014at2759"/>
<dbReference type="PANTHER" id="PTHR24179:SF29">
    <property type="entry name" value="LD46604P"/>
    <property type="match status" value="1"/>
</dbReference>
<feature type="compositionally biased region" description="Polar residues" evidence="3">
    <location>
        <begin position="541"/>
        <end position="553"/>
    </location>
</feature>
<feature type="compositionally biased region" description="Basic and acidic residues" evidence="3">
    <location>
        <begin position="431"/>
        <end position="441"/>
    </location>
</feature>
<name>A0A4S2MBE4_OPIFE</name>
<dbReference type="STRING" id="147828.A0A4S2MBE4"/>
<dbReference type="SMART" id="SM00248">
    <property type="entry name" value="ANK"/>
    <property type="match status" value="5"/>
</dbReference>
<dbReference type="InterPro" id="IPR002110">
    <property type="entry name" value="Ankyrin_rpt"/>
</dbReference>
<feature type="region of interest" description="Disordered" evidence="3">
    <location>
        <begin position="392"/>
        <end position="559"/>
    </location>
</feature>
<comment type="caution">
    <text evidence="4">The sequence shown here is derived from an EMBL/GenBank/DDBJ whole genome shotgun (WGS) entry which is preliminary data.</text>
</comment>
<dbReference type="Proteomes" id="UP000308267">
    <property type="component" value="Unassembled WGS sequence"/>
</dbReference>
<evidence type="ECO:0000256" key="3">
    <source>
        <dbReference type="SAM" id="MobiDB-lite"/>
    </source>
</evidence>
<feature type="compositionally biased region" description="Basic and acidic residues" evidence="3">
    <location>
        <begin position="510"/>
        <end position="540"/>
    </location>
</feature>
<feature type="compositionally biased region" description="Polar residues" evidence="3">
    <location>
        <begin position="455"/>
        <end position="506"/>
    </location>
</feature>
<dbReference type="Gene3D" id="1.25.40.20">
    <property type="entry name" value="Ankyrin repeat-containing domain"/>
    <property type="match status" value="2"/>
</dbReference>
<dbReference type="InterPro" id="IPR036770">
    <property type="entry name" value="Ankyrin_rpt-contain_sf"/>
</dbReference>
<keyword evidence="1" id="KW-0677">Repeat</keyword>
<feature type="repeat" description="ANK" evidence="2">
    <location>
        <begin position="268"/>
        <end position="295"/>
    </location>
</feature>
<dbReference type="GO" id="GO:0005737">
    <property type="term" value="C:cytoplasm"/>
    <property type="evidence" value="ECO:0007669"/>
    <property type="project" value="TreeGrafter"/>
</dbReference>
<evidence type="ECO:0000313" key="5">
    <source>
        <dbReference type="Proteomes" id="UP000308267"/>
    </source>
</evidence>
<organism evidence="4 5">
    <name type="scientific">Opisthorchis felineus</name>
    <dbReference type="NCBI Taxonomy" id="147828"/>
    <lineage>
        <taxon>Eukaryota</taxon>
        <taxon>Metazoa</taxon>
        <taxon>Spiralia</taxon>
        <taxon>Lophotrochozoa</taxon>
        <taxon>Platyhelminthes</taxon>
        <taxon>Trematoda</taxon>
        <taxon>Digenea</taxon>
        <taxon>Opisthorchiida</taxon>
        <taxon>Opisthorchiata</taxon>
        <taxon>Opisthorchiidae</taxon>
        <taxon>Opisthorchis</taxon>
    </lineage>
</organism>
<sequence length="594" mass="66602">MTEVVLRPKDNLSNNMPMQQAQQGRIDIRRLEAARANRQVQLQKWDEYDRKMRSNEGLRQSLKRKSKPSAVNFQNNYVLIDAVLRDDIDEVRQLLERGLNPNVAKDDGLTPLHQACINNSVEMCELLLRYGADVNCRDADQWTPLHAAAASCHVDVCEFLLAHGADILAINVDGSIPYDLAEDDETSHFLVTEIHRRGYLPADVEAARSEPEKLMLNDIMQRYKRGDDLTKLDEQGAAPIHVAAACGYLDVASVLLGIGVDPDSLDADGWTPAHVAACWRQDEVVQTLVAYGADLLRTTPDGQTAFSLCETDEQQEHLLEIWNNREALRMQLEDDSTYAPPRTLQRKRSSSSVHRSSLREKSNFSKREVLKEMEIARNTGQLINTDVMDDACTEHEPGRPRLTYPDIVTRRVRNHSTSSDNDAQTTPKLRRPTEQQRDHIIKIIRPPTGYDEVFMNSTDTGSEAQRTGRGNSAQEVRTSPAVSNDSITGSGTEPSNRGSQLSQGRQKINIVDHRGTPENRTRRISNERIRGDAKSDHRPTTTDGQRLTTSENPKPQLLTPYEATSRTVVNSEQSEQDAGSSSHIPNCCRNCSIL</sequence>